<comment type="caution">
    <text evidence="1">The sequence shown here is derived from an EMBL/GenBank/DDBJ whole genome shotgun (WGS) entry which is preliminary data.</text>
</comment>
<proteinExistence type="predicted"/>
<evidence type="ECO:0000313" key="2">
    <source>
        <dbReference type="Proteomes" id="UP001230649"/>
    </source>
</evidence>
<dbReference type="EMBL" id="JASBWS010000118">
    <property type="protein sequence ID" value="KAJ9095924.1"/>
    <property type="molecule type" value="Genomic_DNA"/>
</dbReference>
<keyword evidence="2" id="KW-1185">Reference proteome</keyword>
<sequence>MGKTNPEIKPGLDVGANANASNEVKAGGIKSEVAKQEQSKYEEDDSQPAKRSGAARAPNIDKNLAIAHEARKAAVVSKHRLGVEELEFRKQLRKEFGDFHKEVRTADLAAYLKNGGLQAYALGAAAFARSAGPSQSIDSLQDAFEATFAHPNALSPAIIESVVNQANNKRSRQDDQELDQSEKRLAMSGPDGKPTTSSGDGDEGSAN</sequence>
<organism evidence="1 2">
    <name type="scientific">Naganishia adeliensis</name>
    <dbReference type="NCBI Taxonomy" id="92952"/>
    <lineage>
        <taxon>Eukaryota</taxon>
        <taxon>Fungi</taxon>
        <taxon>Dikarya</taxon>
        <taxon>Basidiomycota</taxon>
        <taxon>Agaricomycotina</taxon>
        <taxon>Tremellomycetes</taxon>
        <taxon>Filobasidiales</taxon>
        <taxon>Filobasidiaceae</taxon>
        <taxon>Naganishia</taxon>
    </lineage>
</organism>
<reference evidence="1" key="1">
    <citation type="submission" date="2023-04" db="EMBL/GenBank/DDBJ databases">
        <title>Draft Genome sequencing of Naganishia species isolated from polar environments using Oxford Nanopore Technology.</title>
        <authorList>
            <person name="Leo P."/>
            <person name="Venkateswaran K."/>
        </authorList>
    </citation>
    <scope>NUCLEOTIDE SEQUENCE</scope>
    <source>
        <strain evidence="1">MNA-CCFEE 5262</strain>
    </source>
</reference>
<dbReference type="Proteomes" id="UP001230649">
    <property type="component" value="Unassembled WGS sequence"/>
</dbReference>
<evidence type="ECO:0000313" key="1">
    <source>
        <dbReference type="EMBL" id="KAJ9095924.1"/>
    </source>
</evidence>
<accession>A0ACC2VAB7</accession>
<gene>
    <name evidence="1" type="ORF">QFC20_006525</name>
</gene>
<protein>
    <submittedName>
        <fullName evidence="1">Uncharacterized protein</fullName>
    </submittedName>
</protein>
<name>A0ACC2VAB7_9TREE</name>